<organism evidence="7 8">
    <name type="scientific">Alsobacter metallidurans</name>
    <dbReference type="NCBI Taxonomy" id="340221"/>
    <lineage>
        <taxon>Bacteria</taxon>
        <taxon>Pseudomonadati</taxon>
        <taxon>Pseudomonadota</taxon>
        <taxon>Alphaproteobacteria</taxon>
        <taxon>Hyphomicrobiales</taxon>
        <taxon>Alsobacteraceae</taxon>
        <taxon>Alsobacter</taxon>
    </lineage>
</organism>
<evidence type="ECO:0000256" key="2">
    <source>
        <dbReference type="ARBA" id="ARBA00022692"/>
    </source>
</evidence>
<protein>
    <submittedName>
        <fullName evidence="7">Membrane protein</fullName>
    </submittedName>
</protein>
<dbReference type="EMBL" id="BMES01000001">
    <property type="protein sequence ID" value="GGH16782.1"/>
    <property type="molecule type" value="Genomic_DNA"/>
</dbReference>
<keyword evidence="2 5" id="KW-0812">Transmembrane</keyword>
<feature type="transmembrane region" description="Helical" evidence="5">
    <location>
        <begin position="55"/>
        <end position="74"/>
    </location>
</feature>
<evidence type="ECO:0000256" key="1">
    <source>
        <dbReference type="ARBA" id="ARBA00004141"/>
    </source>
</evidence>
<comment type="caution">
    <text evidence="7">The sequence shown here is derived from an EMBL/GenBank/DDBJ whole genome shotgun (WGS) entry which is preliminary data.</text>
</comment>
<evidence type="ECO:0000256" key="4">
    <source>
        <dbReference type="ARBA" id="ARBA00023136"/>
    </source>
</evidence>
<feature type="transmembrane region" description="Helical" evidence="5">
    <location>
        <begin position="24"/>
        <end position="48"/>
    </location>
</feature>
<dbReference type="Pfam" id="PF06271">
    <property type="entry name" value="RDD"/>
    <property type="match status" value="1"/>
</dbReference>
<reference evidence="7" key="1">
    <citation type="journal article" date="2014" name="Int. J. Syst. Evol. Microbiol.">
        <title>Complete genome sequence of Corynebacterium casei LMG S-19264T (=DSM 44701T), isolated from a smear-ripened cheese.</title>
        <authorList>
            <consortium name="US DOE Joint Genome Institute (JGI-PGF)"/>
            <person name="Walter F."/>
            <person name="Albersmeier A."/>
            <person name="Kalinowski J."/>
            <person name="Ruckert C."/>
        </authorList>
    </citation>
    <scope>NUCLEOTIDE SEQUENCE</scope>
    <source>
        <strain evidence="7">CGMCC 1.12214</strain>
    </source>
</reference>
<keyword evidence="3 5" id="KW-1133">Transmembrane helix</keyword>
<accession>A0A917MHS4</accession>
<name>A0A917MHS4_9HYPH</name>
<dbReference type="GO" id="GO:0016020">
    <property type="term" value="C:membrane"/>
    <property type="evidence" value="ECO:0007669"/>
    <property type="project" value="UniProtKB-SubCell"/>
</dbReference>
<evidence type="ECO:0000313" key="8">
    <source>
        <dbReference type="Proteomes" id="UP000603912"/>
    </source>
</evidence>
<feature type="domain" description="RDD" evidence="6">
    <location>
        <begin position="22"/>
        <end position="143"/>
    </location>
</feature>
<evidence type="ECO:0000259" key="6">
    <source>
        <dbReference type="Pfam" id="PF06271"/>
    </source>
</evidence>
<gene>
    <name evidence="7" type="ORF">GCM10007036_17740</name>
</gene>
<sequence>MTPQPVVYTAVPASDTSGVLSGRMGAWIVDFFVIGALWAVFAVASLVLGVLTFGLGWMILPVLWPIVAVIYSGVTVSGPRRSTIGQRMFGVELRTVTGQTAPFIVAAVHAVFFYVSISTLTPLVLLFGLVRADRRMLHDLLSGLIAVRRGT</sequence>
<dbReference type="Proteomes" id="UP000603912">
    <property type="component" value="Unassembled WGS sequence"/>
</dbReference>
<dbReference type="RefSeq" id="WP_188517268.1">
    <property type="nucleotide sequence ID" value="NZ_BMES01000001.1"/>
</dbReference>
<dbReference type="InterPro" id="IPR010432">
    <property type="entry name" value="RDD"/>
</dbReference>
<reference evidence="7" key="2">
    <citation type="submission" date="2020-09" db="EMBL/GenBank/DDBJ databases">
        <authorList>
            <person name="Sun Q."/>
            <person name="Zhou Y."/>
        </authorList>
    </citation>
    <scope>NUCLEOTIDE SEQUENCE</scope>
    <source>
        <strain evidence="7">CGMCC 1.12214</strain>
    </source>
</reference>
<keyword evidence="4 5" id="KW-0472">Membrane</keyword>
<evidence type="ECO:0000313" key="7">
    <source>
        <dbReference type="EMBL" id="GGH16782.1"/>
    </source>
</evidence>
<keyword evidence="8" id="KW-1185">Reference proteome</keyword>
<evidence type="ECO:0000256" key="5">
    <source>
        <dbReference type="SAM" id="Phobius"/>
    </source>
</evidence>
<evidence type="ECO:0000256" key="3">
    <source>
        <dbReference type="ARBA" id="ARBA00022989"/>
    </source>
</evidence>
<feature type="transmembrane region" description="Helical" evidence="5">
    <location>
        <begin position="103"/>
        <end position="130"/>
    </location>
</feature>
<comment type="subcellular location">
    <subcellularLocation>
        <location evidence="1">Membrane</location>
        <topology evidence="1">Multi-pass membrane protein</topology>
    </subcellularLocation>
</comment>
<dbReference type="AlphaFoldDB" id="A0A917MHS4"/>
<proteinExistence type="predicted"/>